<dbReference type="Pfam" id="PF12937">
    <property type="entry name" value="F-box-like"/>
    <property type="match status" value="1"/>
</dbReference>
<evidence type="ECO:0000313" key="3">
    <source>
        <dbReference type="Proteomes" id="UP000636479"/>
    </source>
</evidence>
<dbReference type="Gene3D" id="3.80.10.10">
    <property type="entry name" value="Ribonuclease Inhibitor"/>
    <property type="match status" value="1"/>
</dbReference>
<comment type="caution">
    <text evidence="2">The sequence shown here is derived from an EMBL/GenBank/DDBJ whole genome shotgun (WGS) entry which is preliminary data.</text>
</comment>
<dbReference type="EMBL" id="JACAZF010000007">
    <property type="protein sequence ID" value="KAF7298549.1"/>
    <property type="molecule type" value="Genomic_DNA"/>
</dbReference>
<reference evidence="2" key="1">
    <citation type="submission" date="2020-05" db="EMBL/GenBank/DDBJ databases">
        <title>Mycena genomes resolve the evolution of fungal bioluminescence.</title>
        <authorList>
            <person name="Tsai I.J."/>
        </authorList>
    </citation>
    <scope>NUCLEOTIDE SEQUENCE</scope>
    <source>
        <strain evidence="2">171206Taipei</strain>
    </source>
</reference>
<name>A0A8H6SFP9_9AGAR</name>
<gene>
    <name evidence="2" type="ORF">MIND_00801600</name>
</gene>
<organism evidence="2 3">
    <name type="scientific">Mycena indigotica</name>
    <dbReference type="NCBI Taxonomy" id="2126181"/>
    <lineage>
        <taxon>Eukaryota</taxon>
        <taxon>Fungi</taxon>
        <taxon>Dikarya</taxon>
        <taxon>Basidiomycota</taxon>
        <taxon>Agaricomycotina</taxon>
        <taxon>Agaricomycetes</taxon>
        <taxon>Agaricomycetidae</taxon>
        <taxon>Agaricales</taxon>
        <taxon>Marasmiineae</taxon>
        <taxon>Mycenaceae</taxon>
        <taxon>Mycena</taxon>
    </lineage>
</organism>
<dbReference type="SUPFAM" id="SSF52047">
    <property type="entry name" value="RNI-like"/>
    <property type="match status" value="1"/>
</dbReference>
<dbReference type="Proteomes" id="UP000636479">
    <property type="component" value="Unassembled WGS sequence"/>
</dbReference>
<protein>
    <submittedName>
        <fullName evidence="2">F-box domain-containing protein</fullName>
    </submittedName>
</protein>
<dbReference type="GeneID" id="59347211"/>
<accession>A0A8H6SFP9</accession>
<dbReference type="InterPro" id="IPR032675">
    <property type="entry name" value="LRR_dom_sf"/>
</dbReference>
<dbReference type="RefSeq" id="XP_037217937.1">
    <property type="nucleotide sequence ID" value="XM_037364695.1"/>
</dbReference>
<evidence type="ECO:0000259" key="1">
    <source>
        <dbReference type="Pfam" id="PF12937"/>
    </source>
</evidence>
<evidence type="ECO:0000313" key="2">
    <source>
        <dbReference type="EMBL" id="KAF7298549.1"/>
    </source>
</evidence>
<sequence length="585" mass="64993">MESPFQDILNTNTVPSDEQCTHIRVFLEPRYLKLAELNAEIDKIRGLLYAATQARNALEDFIASHTALISPMRRIPDDVLQLIFLATLPEHRNTALDPSEGPLLLASVCRYWRALALSTPQLWSKIHLIVPNATESSDGTLGGLSSAAVSELQRWLARGGAVPLDIQTERSNERVYFAYPYDTPPLPVHVSTSPYLAALLSVAHRWRNIRLLNDLPAADTQALVELTVNDVPQLEHIEFTDDPSGIFGENGSLPLLATPSLRSLTFHGISAGIPRAFRIQWQNIVELHLVLDRPVHEDTQSFSPLAFLSQWTALERLSLVIGSAPFDPPEAFENTVLPRLNALILSATSRWQDFGSPNSVIFANMRLLRLPLLHTLDITTGIDDDTTTALLGAMGHIKHLAMSVQGCTSDGVVAHLRMVPLLERLRLGGEPALDNSIDYSYEQRRDGAFLTHLIADRNSGALCPFLHHLELTSVNALPDELLLRFVQSRTLPLVEACPGVVQLTACIAYFNREQVLDIRTELADVVLRQLRLDLSYLIPVGPPQHLKYSPLQGTERDTDAIWRAPQPPGGRFKAFAPSRYQLENV</sequence>
<dbReference type="InterPro" id="IPR001810">
    <property type="entry name" value="F-box_dom"/>
</dbReference>
<dbReference type="OrthoDB" id="3365698at2759"/>
<dbReference type="AlphaFoldDB" id="A0A8H6SFP9"/>
<proteinExistence type="predicted"/>
<feature type="domain" description="F-box" evidence="1">
    <location>
        <begin position="73"/>
        <end position="128"/>
    </location>
</feature>
<keyword evidence="3" id="KW-1185">Reference proteome</keyword>